<feature type="domain" description="PIN" evidence="1">
    <location>
        <begin position="1"/>
        <end position="111"/>
    </location>
</feature>
<gene>
    <name evidence="2" type="ORF">AUJ66_05465</name>
</gene>
<dbReference type="AlphaFoldDB" id="A0A1J4SBP6"/>
<evidence type="ECO:0000313" key="3">
    <source>
        <dbReference type="Proteomes" id="UP000182278"/>
    </source>
</evidence>
<dbReference type="Gene3D" id="3.40.50.1010">
    <property type="entry name" value="5'-nuclease"/>
    <property type="match status" value="1"/>
</dbReference>
<sequence>MKILFDTNVLVAGFLNRGTCREVISIASIIHQVYYTDFIITELQNVLKNKFNIPEFLIKGFTTLIKKYFNMAETAPVVHHVCRDGSDDQILADALFNEMDLVVTGDTDILELKTYQGIKIISPREFFIPSLTKAYFGKNFLISL</sequence>
<proteinExistence type="predicted"/>
<dbReference type="NCBIfam" id="TIGR00305">
    <property type="entry name" value="putative toxin-antitoxin system toxin component, PIN family"/>
    <property type="match status" value="1"/>
</dbReference>
<dbReference type="Pfam" id="PF13470">
    <property type="entry name" value="PIN_3"/>
    <property type="match status" value="1"/>
</dbReference>
<organism evidence="2 3">
    <name type="scientific">Candidatus Desantisbacteria bacterium CG1_02_38_46</name>
    <dbReference type="NCBI Taxonomy" id="1817893"/>
    <lineage>
        <taxon>Bacteria</taxon>
        <taxon>Candidatus Desantisiibacteriota</taxon>
    </lineage>
</organism>
<protein>
    <submittedName>
        <fullName evidence="2">Putative toxin-antitoxin system toxin component, PIN family</fullName>
    </submittedName>
</protein>
<name>A0A1J4SBP6_9BACT</name>
<dbReference type="Proteomes" id="UP000182278">
    <property type="component" value="Unassembled WGS sequence"/>
</dbReference>
<dbReference type="SUPFAM" id="SSF88723">
    <property type="entry name" value="PIN domain-like"/>
    <property type="match status" value="1"/>
</dbReference>
<dbReference type="PANTHER" id="PTHR34610:SF3">
    <property type="entry name" value="SSL7007 PROTEIN"/>
    <property type="match status" value="1"/>
</dbReference>
<dbReference type="EMBL" id="MNUO01000082">
    <property type="protein sequence ID" value="OIN96720.1"/>
    <property type="molecule type" value="Genomic_DNA"/>
</dbReference>
<evidence type="ECO:0000259" key="1">
    <source>
        <dbReference type="SMART" id="SM00670"/>
    </source>
</evidence>
<dbReference type="SMART" id="SM00670">
    <property type="entry name" value="PINc"/>
    <property type="match status" value="1"/>
</dbReference>
<dbReference type="InterPro" id="IPR029060">
    <property type="entry name" value="PIN-like_dom_sf"/>
</dbReference>
<accession>A0A1J4SBP6</accession>
<evidence type="ECO:0000313" key="2">
    <source>
        <dbReference type="EMBL" id="OIN96720.1"/>
    </source>
</evidence>
<dbReference type="PANTHER" id="PTHR34610">
    <property type="entry name" value="SSL7007 PROTEIN"/>
    <property type="match status" value="1"/>
</dbReference>
<dbReference type="InterPro" id="IPR002716">
    <property type="entry name" value="PIN_dom"/>
</dbReference>
<dbReference type="STRING" id="1817893.AUJ66_05465"/>
<dbReference type="InterPro" id="IPR002850">
    <property type="entry name" value="PIN_toxin-like"/>
</dbReference>
<comment type="caution">
    <text evidence="2">The sequence shown here is derived from an EMBL/GenBank/DDBJ whole genome shotgun (WGS) entry which is preliminary data.</text>
</comment>
<reference evidence="2 3" key="1">
    <citation type="journal article" date="2016" name="Environ. Microbiol.">
        <title>Genomic resolution of a cold subsurface aquifer community provides metabolic insights for novel microbes adapted to high CO concentrations.</title>
        <authorList>
            <person name="Probst A.J."/>
            <person name="Castelle C.J."/>
            <person name="Singh A."/>
            <person name="Brown C.T."/>
            <person name="Anantharaman K."/>
            <person name="Sharon I."/>
            <person name="Hug L.A."/>
            <person name="Burstein D."/>
            <person name="Emerson J.B."/>
            <person name="Thomas B.C."/>
            <person name="Banfield J.F."/>
        </authorList>
    </citation>
    <scope>NUCLEOTIDE SEQUENCE [LARGE SCALE GENOMIC DNA]</scope>
    <source>
        <strain evidence="2">CG1_02_38_46</strain>
    </source>
</reference>